<evidence type="ECO:0000313" key="3">
    <source>
        <dbReference type="Proteomes" id="UP000325440"/>
    </source>
</evidence>
<dbReference type="AlphaFoldDB" id="A0A5E4MAK7"/>
<feature type="compositionally biased region" description="Basic and acidic residues" evidence="1">
    <location>
        <begin position="1"/>
        <end position="22"/>
    </location>
</feature>
<gene>
    <name evidence="2" type="ORF">CINCED_3A017971</name>
</gene>
<organism evidence="2 3">
    <name type="scientific">Cinara cedri</name>
    <dbReference type="NCBI Taxonomy" id="506608"/>
    <lineage>
        <taxon>Eukaryota</taxon>
        <taxon>Metazoa</taxon>
        <taxon>Ecdysozoa</taxon>
        <taxon>Arthropoda</taxon>
        <taxon>Hexapoda</taxon>
        <taxon>Insecta</taxon>
        <taxon>Pterygota</taxon>
        <taxon>Neoptera</taxon>
        <taxon>Paraneoptera</taxon>
        <taxon>Hemiptera</taxon>
        <taxon>Sternorrhyncha</taxon>
        <taxon>Aphidomorpha</taxon>
        <taxon>Aphidoidea</taxon>
        <taxon>Aphididae</taxon>
        <taxon>Lachninae</taxon>
        <taxon>Cinara</taxon>
    </lineage>
</organism>
<feature type="region of interest" description="Disordered" evidence="1">
    <location>
        <begin position="1"/>
        <end position="24"/>
    </location>
</feature>
<accession>A0A5E4MAK7</accession>
<protein>
    <submittedName>
        <fullName evidence="2">Uncharacterized protein</fullName>
    </submittedName>
</protein>
<evidence type="ECO:0000256" key="1">
    <source>
        <dbReference type="SAM" id="MobiDB-lite"/>
    </source>
</evidence>
<evidence type="ECO:0000313" key="2">
    <source>
        <dbReference type="EMBL" id="VVC27868.1"/>
    </source>
</evidence>
<dbReference type="EMBL" id="CABPRJ010000476">
    <property type="protein sequence ID" value="VVC27868.1"/>
    <property type="molecule type" value="Genomic_DNA"/>
</dbReference>
<proteinExistence type="predicted"/>
<keyword evidence="3" id="KW-1185">Reference proteome</keyword>
<sequence>MGRDKLRKARNADEQTPKERGKMKSFKYGTARFLKRKRDNKNGDEMRFILRTN</sequence>
<name>A0A5E4MAK7_9HEMI</name>
<reference evidence="2 3" key="1">
    <citation type="submission" date="2019-08" db="EMBL/GenBank/DDBJ databases">
        <authorList>
            <person name="Alioto T."/>
            <person name="Alioto T."/>
            <person name="Gomez Garrido J."/>
        </authorList>
    </citation>
    <scope>NUCLEOTIDE SEQUENCE [LARGE SCALE GENOMIC DNA]</scope>
</reference>
<dbReference type="Proteomes" id="UP000325440">
    <property type="component" value="Unassembled WGS sequence"/>
</dbReference>